<evidence type="ECO:0000256" key="7">
    <source>
        <dbReference type="ARBA" id="ARBA00022985"/>
    </source>
</evidence>
<keyword evidence="3" id="KW-0444">Lipid biosynthesis</keyword>
<evidence type="ECO:0000256" key="3">
    <source>
        <dbReference type="ARBA" id="ARBA00022516"/>
    </source>
</evidence>
<evidence type="ECO:0000256" key="2">
    <source>
        <dbReference type="ARBA" id="ARBA00022475"/>
    </source>
</evidence>
<evidence type="ECO:0000256" key="5">
    <source>
        <dbReference type="ARBA" id="ARBA00022556"/>
    </source>
</evidence>
<proteinExistence type="predicted"/>
<keyword evidence="8 11" id="KW-1133">Transmembrane helix</keyword>
<dbReference type="InterPro" id="IPR000390">
    <property type="entry name" value="Small_drug/metabolite_transptr"/>
</dbReference>
<organism evidence="13 14">
    <name type="scientific">Parasphingorhabdus litoris</name>
    <dbReference type="NCBI Taxonomy" id="394733"/>
    <lineage>
        <taxon>Bacteria</taxon>
        <taxon>Pseudomonadati</taxon>
        <taxon>Pseudomonadota</taxon>
        <taxon>Alphaproteobacteria</taxon>
        <taxon>Sphingomonadales</taxon>
        <taxon>Sphingomonadaceae</taxon>
        <taxon>Parasphingorhabdus</taxon>
    </lineage>
</organism>
<evidence type="ECO:0000256" key="8">
    <source>
        <dbReference type="ARBA" id="ARBA00022989"/>
    </source>
</evidence>
<feature type="transmembrane region" description="Helical" evidence="11">
    <location>
        <begin position="6"/>
        <end position="23"/>
    </location>
</feature>
<keyword evidence="6 11" id="KW-0812">Transmembrane</keyword>
<keyword evidence="2" id="KW-1003">Cell membrane</keyword>
<dbReference type="Gene3D" id="1.10.3730.20">
    <property type="match status" value="1"/>
</dbReference>
<evidence type="ECO:0000256" key="4">
    <source>
        <dbReference type="ARBA" id="ARBA00022519"/>
    </source>
</evidence>
<dbReference type="InterPro" id="IPR000620">
    <property type="entry name" value="EamA_dom"/>
</dbReference>
<dbReference type="Pfam" id="PF00892">
    <property type="entry name" value="EamA"/>
    <property type="match status" value="1"/>
</dbReference>
<dbReference type="SUPFAM" id="SSF103481">
    <property type="entry name" value="Multidrug resistance efflux transporter EmrE"/>
    <property type="match status" value="1"/>
</dbReference>
<evidence type="ECO:0000259" key="12">
    <source>
        <dbReference type="Pfam" id="PF00892"/>
    </source>
</evidence>
<evidence type="ECO:0000256" key="10">
    <source>
        <dbReference type="ARBA" id="ARBA00023136"/>
    </source>
</evidence>
<feature type="domain" description="EamA" evidence="12">
    <location>
        <begin position="22"/>
        <end position="112"/>
    </location>
</feature>
<dbReference type="InterPro" id="IPR037185">
    <property type="entry name" value="EmrE-like"/>
</dbReference>
<keyword evidence="7" id="KW-0448">Lipopolysaccharide biosynthesis</keyword>
<feature type="transmembrane region" description="Helical" evidence="11">
    <location>
        <begin position="70"/>
        <end position="90"/>
    </location>
</feature>
<keyword evidence="4" id="KW-0997">Cell inner membrane</keyword>
<comment type="caution">
    <text evidence="13">The sequence shown here is derived from an EMBL/GenBank/DDBJ whole genome shotgun (WGS) entry which is preliminary data.</text>
</comment>
<evidence type="ECO:0000256" key="9">
    <source>
        <dbReference type="ARBA" id="ARBA00023098"/>
    </source>
</evidence>
<evidence type="ECO:0000313" key="14">
    <source>
        <dbReference type="Proteomes" id="UP001500713"/>
    </source>
</evidence>
<keyword evidence="9" id="KW-0443">Lipid metabolism</keyword>
<dbReference type="Proteomes" id="UP001500713">
    <property type="component" value="Unassembled WGS sequence"/>
</dbReference>
<keyword evidence="5" id="KW-0441">Lipid A biosynthesis</keyword>
<evidence type="ECO:0000256" key="1">
    <source>
        <dbReference type="ARBA" id="ARBA00004651"/>
    </source>
</evidence>
<keyword evidence="10 11" id="KW-0472">Membrane</keyword>
<feature type="transmembrane region" description="Helical" evidence="11">
    <location>
        <begin position="44"/>
        <end position="64"/>
    </location>
</feature>
<keyword evidence="14" id="KW-1185">Reference proteome</keyword>
<dbReference type="PANTHER" id="PTHR30561">
    <property type="entry name" value="SMR FAMILY PROTON-DEPENDENT DRUG EFFLUX TRANSPORTER SUGE"/>
    <property type="match status" value="1"/>
</dbReference>
<evidence type="ECO:0000256" key="11">
    <source>
        <dbReference type="SAM" id="Phobius"/>
    </source>
</evidence>
<dbReference type="EMBL" id="BAAAEM010000002">
    <property type="protein sequence ID" value="GAA0467239.1"/>
    <property type="molecule type" value="Genomic_DNA"/>
</dbReference>
<evidence type="ECO:0000256" key="6">
    <source>
        <dbReference type="ARBA" id="ARBA00022692"/>
    </source>
</evidence>
<reference evidence="13 14" key="1">
    <citation type="journal article" date="2019" name="Int. J. Syst. Evol. Microbiol.">
        <title>The Global Catalogue of Microorganisms (GCM) 10K type strain sequencing project: providing services to taxonomists for standard genome sequencing and annotation.</title>
        <authorList>
            <consortium name="The Broad Institute Genomics Platform"/>
            <consortium name="The Broad Institute Genome Sequencing Center for Infectious Disease"/>
            <person name="Wu L."/>
            <person name="Ma J."/>
        </authorList>
    </citation>
    <scope>NUCLEOTIDE SEQUENCE [LARGE SCALE GENOMIC DNA]</scope>
    <source>
        <strain evidence="13 14">JCM 14162</strain>
    </source>
</reference>
<gene>
    <name evidence="13" type="ORF">GCM10009096_04980</name>
</gene>
<dbReference type="PANTHER" id="PTHR30561:SF9">
    <property type="entry name" value="4-AMINO-4-DEOXY-L-ARABINOSE-PHOSPHOUNDECAPRENOL FLIPPASE SUBUNIT ARNF-RELATED"/>
    <property type="match status" value="1"/>
</dbReference>
<dbReference type="RefSeq" id="WP_229953960.1">
    <property type="nucleotide sequence ID" value="NZ_BAAAEM010000002.1"/>
</dbReference>
<name>A0ABN1A4A3_9SPHN</name>
<protein>
    <submittedName>
        <fullName evidence="13">EamA family transporter</fullName>
    </submittedName>
</protein>
<evidence type="ECO:0000313" key="13">
    <source>
        <dbReference type="EMBL" id="GAA0467239.1"/>
    </source>
</evidence>
<sequence>MTRFLWIVLIAYPIAVGAGQILFKLASQRLRPDQPIWVQATEPMLIAAVTLYGALAVIWILIVRELPLSAAYPFVALSFVFTPLFAWLLLGEKLNPAYMVGIAFICAGVIITQRALNAV</sequence>
<feature type="transmembrane region" description="Helical" evidence="11">
    <location>
        <begin position="97"/>
        <end position="116"/>
    </location>
</feature>
<comment type="subcellular location">
    <subcellularLocation>
        <location evidence="1">Cell membrane</location>
        <topology evidence="1">Multi-pass membrane protein</topology>
    </subcellularLocation>
</comment>
<accession>A0ABN1A4A3</accession>